<sequence>MFNIAVAGHVCADLTPKLPLGIGMTPGHLYDVGPLTINPGGCIVNVGRVLHALDASPRLAGMVGDDDLGRAVVRDIAGTGLDTSEIRVSDGSGTSYSIVIEPAGMNRSFWHHTGANGEFDGTGVDLAGIDLLHVGYPSLVPGLLTDDGAPLVALMQRARREGVTTSLDLAVVDQTSPIGQLDWHGILARTLPEVDVFSPSLDDLTSALETGPVSTKEGLLALADEMIEAGAGIVMLSAGEDGLLVRVASAERLAAGGRVLESLSDAWAGSTSWAPARDIAQVVTTNGAGDSASAGLLYGIASGLGPEQAAGTATLVASQWIQGLPIAAGGAGRN</sequence>
<protein>
    <recommendedName>
        <fullName evidence="3">Carbohydrate kinase PfkB domain-containing protein</fullName>
    </recommendedName>
</protein>
<comment type="caution">
    <text evidence="4">The sequence shown here is derived from an EMBL/GenBank/DDBJ whole genome shotgun (WGS) entry which is preliminary data.</text>
</comment>
<dbReference type="GO" id="GO:0016301">
    <property type="term" value="F:kinase activity"/>
    <property type="evidence" value="ECO:0007669"/>
    <property type="project" value="UniProtKB-KW"/>
</dbReference>
<dbReference type="AlphaFoldDB" id="A0A934Q8J7"/>
<evidence type="ECO:0000256" key="1">
    <source>
        <dbReference type="ARBA" id="ARBA00022679"/>
    </source>
</evidence>
<dbReference type="PANTHER" id="PTHR10584:SF167">
    <property type="entry name" value="PFKB DOMAIN PROTEIN"/>
    <property type="match status" value="1"/>
</dbReference>
<keyword evidence="1" id="KW-0808">Transferase</keyword>
<name>A0A934Q8J7_9MICO</name>
<feature type="domain" description="Carbohydrate kinase PfkB" evidence="3">
    <location>
        <begin position="3"/>
        <end position="322"/>
    </location>
</feature>
<evidence type="ECO:0000256" key="2">
    <source>
        <dbReference type="ARBA" id="ARBA00022777"/>
    </source>
</evidence>
<evidence type="ECO:0000259" key="3">
    <source>
        <dbReference type="Pfam" id="PF00294"/>
    </source>
</evidence>
<dbReference type="SUPFAM" id="SSF53613">
    <property type="entry name" value="Ribokinase-like"/>
    <property type="match status" value="1"/>
</dbReference>
<dbReference type="InterPro" id="IPR011611">
    <property type="entry name" value="PfkB_dom"/>
</dbReference>
<gene>
    <name evidence="4" type="ORF">JD276_05680</name>
</gene>
<keyword evidence="2" id="KW-0418">Kinase</keyword>
<dbReference type="Proteomes" id="UP000608530">
    <property type="component" value="Unassembled WGS sequence"/>
</dbReference>
<evidence type="ECO:0000313" key="5">
    <source>
        <dbReference type="Proteomes" id="UP000608530"/>
    </source>
</evidence>
<keyword evidence="5" id="KW-1185">Reference proteome</keyword>
<proteinExistence type="predicted"/>
<accession>A0A934Q8J7</accession>
<dbReference type="Gene3D" id="3.40.1190.20">
    <property type="match status" value="1"/>
</dbReference>
<dbReference type="InterPro" id="IPR029056">
    <property type="entry name" value="Ribokinase-like"/>
</dbReference>
<dbReference type="PANTHER" id="PTHR10584">
    <property type="entry name" value="SUGAR KINASE"/>
    <property type="match status" value="1"/>
</dbReference>
<dbReference type="EMBL" id="JAEHOH010000006">
    <property type="protein sequence ID" value="MBK0418522.1"/>
    <property type="molecule type" value="Genomic_DNA"/>
</dbReference>
<dbReference type="Pfam" id="PF00294">
    <property type="entry name" value="PfkB"/>
    <property type="match status" value="1"/>
</dbReference>
<organism evidence="4 5">
    <name type="scientific">Leucobacter chromiisoli</name>
    <dbReference type="NCBI Taxonomy" id="2796471"/>
    <lineage>
        <taxon>Bacteria</taxon>
        <taxon>Bacillati</taxon>
        <taxon>Actinomycetota</taxon>
        <taxon>Actinomycetes</taxon>
        <taxon>Micrococcales</taxon>
        <taxon>Microbacteriaceae</taxon>
        <taxon>Leucobacter</taxon>
    </lineage>
</organism>
<evidence type="ECO:0000313" key="4">
    <source>
        <dbReference type="EMBL" id="MBK0418522.1"/>
    </source>
</evidence>
<dbReference type="RefSeq" id="WP_200114714.1">
    <property type="nucleotide sequence ID" value="NZ_JAEHOH010000006.1"/>
</dbReference>
<reference evidence="4" key="1">
    <citation type="submission" date="2020-12" db="EMBL/GenBank/DDBJ databases">
        <title>Leucobacter sp. CAS1, isolated from Chromium sludge.</title>
        <authorList>
            <person name="Xu Z."/>
        </authorList>
    </citation>
    <scope>NUCLEOTIDE SEQUENCE</scope>
    <source>
        <strain evidence="4">CSA1</strain>
    </source>
</reference>